<feature type="compositionally biased region" description="Polar residues" evidence="4">
    <location>
        <begin position="7"/>
        <end position="20"/>
    </location>
</feature>
<dbReference type="InterPro" id="IPR000704">
    <property type="entry name" value="Casein_kinase_II_reg-sub"/>
</dbReference>
<dbReference type="SUPFAM" id="SSF57798">
    <property type="entry name" value="Casein kinase II beta subunit"/>
    <property type="match status" value="1"/>
</dbReference>
<keyword evidence="6" id="KW-1185">Reference proteome</keyword>
<dbReference type="InterPro" id="IPR016149">
    <property type="entry name" value="Casein_kin_II_reg-sub_N"/>
</dbReference>
<dbReference type="PANTHER" id="PTHR11740:SF0">
    <property type="entry name" value="CASEIN KINASE II SUBUNIT BETA"/>
    <property type="match status" value="1"/>
</dbReference>
<name>A0A2U1IZ24_SMIAN</name>
<comment type="caution">
    <text evidence="5">The sequence shown here is derived from an EMBL/GenBank/DDBJ whole genome shotgun (WGS) entry which is preliminary data.</text>
</comment>
<proteinExistence type="inferred from homology"/>
<comment type="similarity">
    <text evidence="1 3">Belongs to the casein kinase 2 subunit beta family.</text>
</comment>
<dbReference type="GO" id="GO:0006359">
    <property type="term" value="P:regulation of transcription by RNA polymerase III"/>
    <property type="evidence" value="ECO:0007669"/>
    <property type="project" value="TreeGrafter"/>
</dbReference>
<dbReference type="FunFam" id="1.10.1820.10:FF:000005">
    <property type="entry name" value="Casein kinase II subunit beta"/>
    <property type="match status" value="1"/>
</dbReference>
<dbReference type="PRINTS" id="PR00472">
    <property type="entry name" value="CASNKINASEII"/>
</dbReference>
<evidence type="ECO:0000256" key="4">
    <source>
        <dbReference type="SAM" id="MobiDB-lite"/>
    </source>
</evidence>
<evidence type="ECO:0000256" key="1">
    <source>
        <dbReference type="ARBA" id="ARBA00006941"/>
    </source>
</evidence>
<accession>A0A2U1IZ24</accession>
<comment type="function">
    <text evidence="2 3">Regulatory subunit of casein kinase II/CK2. As part of the kinase complex regulates the basal catalytic activity of the alpha subunit a constitutively active serine/threonine-protein kinase that phosphorylates a large number of substrates containing acidic residues C-terminal to the phosphorylated serine or threonine.</text>
</comment>
<dbReference type="EMBL" id="MBFU01000590">
    <property type="protein sequence ID" value="PVZ98070.1"/>
    <property type="molecule type" value="Genomic_DNA"/>
</dbReference>
<dbReference type="GO" id="GO:0005956">
    <property type="term" value="C:protein kinase CK2 complex"/>
    <property type="evidence" value="ECO:0007669"/>
    <property type="project" value="UniProtKB-UniRule"/>
</dbReference>
<evidence type="ECO:0000256" key="3">
    <source>
        <dbReference type="RuleBase" id="RU361268"/>
    </source>
</evidence>
<dbReference type="GO" id="GO:0019887">
    <property type="term" value="F:protein kinase regulator activity"/>
    <property type="evidence" value="ECO:0007669"/>
    <property type="project" value="InterPro"/>
</dbReference>
<dbReference type="GO" id="GO:0034456">
    <property type="term" value="C:UTP-C complex"/>
    <property type="evidence" value="ECO:0007669"/>
    <property type="project" value="TreeGrafter"/>
</dbReference>
<dbReference type="FunFam" id="2.20.25.20:FF:000001">
    <property type="entry name" value="Casein kinase II subunit beta"/>
    <property type="match status" value="1"/>
</dbReference>
<feature type="region of interest" description="Disordered" evidence="4">
    <location>
        <begin position="1"/>
        <end position="29"/>
    </location>
</feature>
<sequence length="255" mass="28856">MIVQGKDFQSGNDTDSQNDYGTETSGSGEDEEVSWISWFCSLAGHEYFCEVQEEFIEDDFNLTGLPQIVKNYEKAIYFILDIDINEGKLDSDKLAEIESSADLLYGLIHSRYILTSPGLKQMAMKYDNGDFGICPRHLCNGTYVVPCGRFDQLNKDSVKVFCPSCLDVYNAPSSRFNVIDGAFFGTTFPHLFFNTYPDFLPKEPAGVYIPKMFGFKVSEKSKTGPRIQWLRMLPTTEQEIKEITSTPEEKTPQNA</sequence>
<evidence type="ECO:0000256" key="2">
    <source>
        <dbReference type="ARBA" id="ARBA00045899"/>
    </source>
</evidence>
<dbReference type="Proteomes" id="UP000245591">
    <property type="component" value="Unassembled WGS sequence"/>
</dbReference>
<dbReference type="Gene3D" id="1.10.1820.10">
    <property type="entry name" value="protein kinase ck2 holoenzyme, chain C, domain 1"/>
    <property type="match status" value="1"/>
</dbReference>
<gene>
    <name evidence="5" type="ORF">BB558_005937</name>
</gene>
<dbReference type="SMART" id="SM01085">
    <property type="entry name" value="CK_II_beta"/>
    <property type="match status" value="1"/>
</dbReference>
<evidence type="ECO:0000313" key="6">
    <source>
        <dbReference type="Proteomes" id="UP000245591"/>
    </source>
</evidence>
<dbReference type="InterPro" id="IPR035991">
    <property type="entry name" value="Casein_kinase_II_beta-like"/>
</dbReference>
<dbReference type="GO" id="GO:0005737">
    <property type="term" value="C:cytoplasm"/>
    <property type="evidence" value="ECO:0007669"/>
    <property type="project" value="TreeGrafter"/>
</dbReference>
<reference evidence="5 6" key="1">
    <citation type="journal article" date="2018" name="MBio">
        <title>Comparative Genomics Reveals the Core Gene Toolbox for the Fungus-Insect Symbiosis.</title>
        <authorList>
            <person name="Wang Y."/>
            <person name="Stata M."/>
            <person name="Wang W."/>
            <person name="Stajich J.E."/>
            <person name="White M.M."/>
            <person name="Moncalvo J.M."/>
        </authorList>
    </citation>
    <scope>NUCLEOTIDE SEQUENCE [LARGE SCALE GENOMIC DNA]</scope>
    <source>
        <strain evidence="5 6">AUS-126-30</strain>
    </source>
</reference>
<evidence type="ECO:0000313" key="5">
    <source>
        <dbReference type="EMBL" id="PVZ98070.1"/>
    </source>
</evidence>
<dbReference type="Pfam" id="PF01214">
    <property type="entry name" value="CK_II_beta"/>
    <property type="match status" value="1"/>
</dbReference>
<protein>
    <recommendedName>
        <fullName evidence="3">Casein kinase II subunit beta</fullName>
        <shortName evidence="3">CK II beta</shortName>
    </recommendedName>
</protein>
<dbReference type="PANTHER" id="PTHR11740">
    <property type="entry name" value="CASEIN KINASE II SUBUNIT BETA"/>
    <property type="match status" value="1"/>
</dbReference>
<dbReference type="AlphaFoldDB" id="A0A2U1IZ24"/>
<comment type="subunit">
    <text evidence="3">Tetramer of two alpha and two beta subunits.</text>
</comment>
<dbReference type="Gene3D" id="2.20.25.20">
    <property type="match status" value="1"/>
</dbReference>
<organism evidence="5 6">
    <name type="scientific">Smittium angustum</name>
    <dbReference type="NCBI Taxonomy" id="133377"/>
    <lineage>
        <taxon>Eukaryota</taxon>
        <taxon>Fungi</taxon>
        <taxon>Fungi incertae sedis</taxon>
        <taxon>Zoopagomycota</taxon>
        <taxon>Kickxellomycotina</taxon>
        <taxon>Harpellomycetes</taxon>
        <taxon>Harpellales</taxon>
        <taxon>Legeriomycetaceae</taxon>
        <taxon>Smittium</taxon>
    </lineage>
</organism>